<geneLocation type="plasmid" evidence="1 2">
    <name>pW43B</name>
</geneLocation>
<reference evidence="1 2" key="1">
    <citation type="submission" date="2018-10" db="EMBL/GenBank/DDBJ databases">
        <title>Parasedimentitalea marina sp. nov., a psychrophilic bacterium isolated from deep seawater of the New Britain Trench.</title>
        <authorList>
            <person name="Cao J."/>
        </authorList>
    </citation>
    <scope>NUCLEOTIDE SEQUENCE [LARGE SCALE GENOMIC DNA]</scope>
    <source>
        <strain evidence="1 2">W43</strain>
        <plasmid evidence="1 2">pW43B</plasmid>
    </source>
</reference>
<dbReference type="RefSeq" id="WP_127751307.1">
    <property type="nucleotide sequence ID" value="NZ_CP033221.1"/>
</dbReference>
<proteinExistence type="predicted"/>
<evidence type="ECO:0000313" key="1">
    <source>
        <dbReference type="EMBL" id="AZV80809.1"/>
    </source>
</evidence>
<dbReference type="InterPro" id="IPR012340">
    <property type="entry name" value="NA-bd_OB-fold"/>
</dbReference>
<dbReference type="Gene3D" id="6.10.30.10">
    <property type="match status" value="1"/>
</dbReference>
<dbReference type="KEGG" id="sedi:EBB79_22925"/>
<sequence length="129" mass="13974">MNHHMRLKYTLPEGDLMHYFAALHRGDALASECSSCGDVAYPARVLCRICGSESVGWVNLSGKATVVQRVDGRNSSYALVRFTGADTLSTVALINPSSQVSTGQLSMPPADRPGLWLTLDKILKEDAHV</sequence>
<dbReference type="AlphaFoldDB" id="A0A3T0N9Z7"/>
<protein>
    <recommendedName>
        <fullName evidence="3">DUF35 domain-containing protein</fullName>
    </recommendedName>
</protein>
<keyword evidence="1" id="KW-0614">Plasmid</keyword>
<dbReference type="OrthoDB" id="7595207at2"/>
<evidence type="ECO:0000313" key="2">
    <source>
        <dbReference type="Proteomes" id="UP000283063"/>
    </source>
</evidence>
<dbReference type="Proteomes" id="UP000283063">
    <property type="component" value="Plasmid pW43B"/>
</dbReference>
<accession>A0A3T0N9Z7</accession>
<gene>
    <name evidence="1" type="ORF">EBB79_22925</name>
</gene>
<evidence type="ECO:0008006" key="3">
    <source>
        <dbReference type="Google" id="ProtNLM"/>
    </source>
</evidence>
<name>A0A3T0N9Z7_9RHOB</name>
<dbReference type="EMBL" id="CP033221">
    <property type="protein sequence ID" value="AZV80809.1"/>
    <property type="molecule type" value="Genomic_DNA"/>
</dbReference>
<organism evidence="1 2">
    <name type="scientific">Parasedimentitalea marina</name>
    <dbReference type="NCBI Taxonomy" id="2483033"/>
    <lineage>
        <taxon>Bacteria</taxon>
        <taxon>Pseudomonadati</taxon>
        <taxon>Pseudomonadota</taxon>
        <taxon>Alphaproteobacteria</taxon>
        <taxon>Rhodobacterales</taxon>
        <taxon>Paracoccaceae</taxon>
        <taxon>Parasedimentitalea</taxon>
    </lineage>
</organism>
<keyword evidence="2" id="KW-1185">Reference proteome</keyword>
<dbReference type="SUPFAM" id="SSF50249">
    <property type="entry name" value="Nucleic acid-binding proteins"/>
    <property type="match status" value="1"/>
</dbReference>